<organism evidence="1 2">
    <name type="scientific">Gigaspora margarita</name>
    <dbReference type="NCBI Taxonomy" id="4874"/>
    <lineage>
        <taxon>Eukaryota</taxon>
        <taxon>Fungi</taxon>
        <taxon>Fungi incertae sedis</taxon>
        <taxon>Mucoromycota</taxon>
        <taxon>Glomeromycotina</taxon>
        <taxon>Glomeromycetes</taxon>
        <taxon>Diversisporales</taxon>
        <taxon>Gigasporaceae</taxon>
        <taxon>Gigaspora</taxon>
    </lineage>
</organism>
<gene>
    <name evidence="1" type="ORF">GMARGA_LOCUS30132</name>
</gene>
<evidence type="ECO:0000313" key="2">
    <source>
        <dbReference type="Proteomes" id="UP000789901"/>
    </source>
</evidence>
<name>A0ABN7WFE6_GIGMA</name>
<comment type="caution">
    <text evidence="1">The sequence shown here is derived from an EMBL/GenBank/DDBJ whole genome shotgun (WGS) entry which is preliminary data.</text>
</comment>
<dbReference type="EMBL" id="CAJVQB010041901">
    <property type="protein sequence ID" value="CAG8829935.1"/>
    <property type="molecule type" value="Genomic_DNA"/>
</dbReference>
<evidence type="ECO:0000313" key="1">
    <source>
        <dbReference type="EMBL" id="CAG8829935.1"/>
    </source>
</evidence>
<protein>
    <submittedName>
        <fullName evidence="1">31818_t:CDS:1</fullName>
    </submittedName>
</protein>
<accession>A0ABN7WFE6</accession>
<keyword evidence="2" id="KW-1185">Reference proteome</keyword>
<sequence length="195" mass="22757">MFTETVFNDNNIFKSSEAIFVFDNNESSEAAFDNTEVVFNNDEFSEAAFIQDERQESYEWLLQCCLEAYEIVLLIFVTDKDPAIIAAISKPHYMQCLYHLYQNILQNLHLYIAQDLAKKYAPKEKYITMILLDRQHIQVKCFILQCFIAKTQFTHAESENALIQKAVQSSFSLLEVQEALENRLEFESINNCYSI</sequence>
<proteinExistence type="predicted"/>
<reference evidence="1 2" key="1">
    <citation type="submission" date="2021-06" db="EMBL/GenBank/DDBJ databases">
        <authorList>
            <person name="Kallberg Y."/>
            <person name="Tangrot J."/>
            <person name="Rosling A."/>
        </authorList>
    </citation>
    <scope>NUCLEOTIDE SEQUENCE [LARGE SCALE GENOMIC DNA]</scope>
    <source>
        <strain evidence="1 2">120-4 pot B 10/14</strain>
    </source>
</reference>
<dbReference type="Proteomes" id="UP000789901">
    <property type="component" value="Unassembled WGS sequence"/>
</dbReference>